<accession>A0ABN2W7C2</accession>
<proteinExistence type="predicted"/>
<dbReference type="Proteomes" id="UP001500897">
    <property type="component" value="Unassembled WGS sequence"/>
</dbReference>
<sequence length="121" mass="14107">MRRGDEEYEAALSAMEQILLDWVAQPFRPLYYSHLSELLAKQRHNVPAHDGPMPYLLEDCTRLHSDGAKPMLSAVVVLKGRDRPSSGFFTLARQQPFLREGDDEKLWIAELEHLEREYVRR</sequence>
<protein>
    <submittedName>
        <fullName evidence="1">Uncharacterized protein</fullName>
    </submittedName>
</protein>
<name>A0ABN2W7C2_9ACTN</name>
<dbReference type="EMBL" id="BAAANS010000002">
    <property type="protein sequence ID" value="GAA2085000.1"/>
    <property type="molecule type" value="Genomic_DNA"/>
</dbReference>
<evidence type="ECO:0000313" key="1">
    <source>
        <dbReference type="EMBL" id="GAA2085000.1"/>
    </source>
</evidence>
<dbReference type="RefSeq" id="WP_344549960.1">
    <property type="nucleotide sequence ID" value="NZ_BAAANS010000002.1"/>
</dbReference>
<comment type="caution">
    <text evidence="1">The sequence shown here is derived from an EMBL/GenBank/DDBJ whole genome shotgun (WGS) entry which is preliminary data.</text>
</comment>
<evidence type="ECO:0000313" key="2">
    <source>
        <dbReference type="Proteomes" id="UP001500897"/>
    </source>
</evidence>
<keyword evidence="2" id="KW-1185">Reference proteome</keyword>
<gene>
    <name evidence="1" type="ORF">GCM10009759_04450</name>
</gene>
<organism evidence="1 2">
    <name type="scientific">Kitasatospora saccharophila</name>
    <dbReference type="NCBI Taxonomy" id="407973"/>
    <lineage>
        <taxon>Bacteria</taxon>
        <taxon>Bacillati</taxon>
        <taxon>Actinomycetota</taxon>
        <taxon>Actinomycetes</taxon>
        <taxon>Kitasatosporales</taxon>
        <taxon>Streptomycetaceae</taxon>
        <taxon>Kitasatospora</taxon>
    </lineage>
</organism>
<reference evidence="1 2" key="1">
    <citation type="journal article" date="2019" name="Int. J. Syst. Evol. Microbiol.">
        <title>The Global Catalogue of Microorganisms (GCM) 10K type strain sequencing project: providing services to taxonomists for standard genome sequencing and annotation.</title>
        <authorList>
            <consortium name="The Broad Institute Genomics Platform"/>
            <consortium name="The Broad Institute Genome Sequencing Center for Infectious Disease"/>
            <person name="Wu L."/>
            <person name="Ma J."/>
        </authorList>
    </citation>
    <scope>NUCLEOTIDE SEQUENCE [LARGE SCALE GENOMIC DNA]</scope>
    <source>
        <strain evidence="1 2">JCM 14559</strain>
    </source>
</reference>